<dbReference type="AlphaFoldDB" id="A0A3R7M132"/>
<dbReference type="GO" id="GO:0008168">
    <property type="term" value="F:methyltransferase activity"/>
    <property type="evidence" value="ECO:0007669"/>
    <property type="project" value="TreeGrafter"/>
</dbReference>
<dbReference type="PANTHER" id="PTHR43591">
    <property type="entry name" value="METHYLTRANSFERASE"/>
    <property type="match status" value="1"/>
</dbReference>
<protein>
    <recommendedName>
        <fullName evidence="1">Methyltransferase domain-containing protein</fullName>
    </recommendedName>
</protein>
<dbReference type="Pfam" id="PF13649">
    <property type="entry name" value="Methyltransf_25"/>
    <property type="match status" value="1"/>
</dbReference>
<dbReference type="EMBL" id="NIDN02000035">
    <property type="protein sequence ID" value="RLL99263.1"/>
    <property type="molecule type" value="Genomic_DNA"/>
</dbReference>
<dbReference type="OrthoDB" id="5339271at2759"/>
<proteinExistence type="predicted"/>
<reference evidence="2 3" key="1">
    <citation type="submission" date="2018-08" db="EMBL/GenBank/DDBJ databases">
        <title>Draft genome sequences of two Aspergillus turcosus clinical strains isolated from bronchoalveolar lavage fluid: one azole-susceptible and the other azole-resistant.</title>
        <authorList>
            <person name="Parent-Michaud M."/>
            <person name="Dufresne P.J."/>
            <person name="Fournier E."/>
            <person name="Martineau C."/>
            <person name="Moreira S."/>
            <person name="Perkins V."/>
            <person name="De Repentigny L."/>
            <person name="Dufresne S.F."/>
        </authorList>
    </citation>
    <scope>NUCLEOTIDE SEQUENCE [LARGE SCALE GENOMIC DNA]</scope>
    <source>
        <strain evidence="2">HMR AF 1038</strain>
    </source>
</reference>
<dbReference type="Gene3D" id="3.40.50.150">
    <property type="entry name" value="Vaccinia Virus protein VP39"/>
    <property type="match status" value="1"/>
</dbReference>
<evidence type="ECO:0000259" key="1">
    <source>
        <dbReference type="Pfam" id="PF13649"/>
    </source>
</evidence>
<sequence>MTISKDAVANISSSSPRERKSNFYDSKYLAEYYDLWTQSNGEAVDLRSDANVYFSALKKGLQVHHRGEPYTILDVGTGTGRVLINLSDDAVASGLDVSDVELIGVDKEQTMIDRAQAVHLATPSFTNFSHVSWAVGVATSLSTLPSLSSKHGQIDLLLFAVGSISHLTGVDEPQRFFAEAANLLRPGSGRAYIPIQSDLICRGPLSEWRLNEDTWAEVRDADEFVSQLYPGVVYRQFPVHSSTVKEGLKYDKYNFQVVERVGSEERVIENNAIEISLRIWEVDKLLQWAQEAGLECVEEFKSSHEDYFVFKKC</sequence>
<comment type="caution">
    <text evidence="2">The sequence shown here is derived from an EMBL/GenBank/DDBJ whole genome shotgun (WGS) entry which is preliminary data.</text>
</comment>
<feature type="domain" description="Methyltransferase" evidence="1">
    <location>
        <begin position="72"/>
        <end position="187"/>
    </location>
</feature>
<name>A0A3R7M132_9EURO</name>
<accession>A0A3R7M132</accession>
<organism evidence="2 3">
    <name type="scientific">Aspergillus turcosus</name>
    <dbReference type="NCBI Taxonomy" id="1245748"/>
    <lineage>
        <taxon>Eukaryota</taxon>
        <taxon>Fungi</taxon>
        <taxon>Dikarya</taxon>
        <taxon>Ascomycota</taxon>
        <taxon>Pezizomycotina</taxon>
        <taxon>Eurotiomycetes</taxon>
        <taxon>Eurotiomycetidae</taxon>
        <taxon>Eurotiales</taxon>
        <taxon>Aspergillaceae</taxon>
        <taxon>Aspergillus</taxon>
        <taxon>Aspergillus subgen. Fumigati</taxon>
    </lineage>
</organism>
<evidence type="ECO:0000313" key="2">
    <source>
        <dbReference type="EMBL" id="RLL99263.1"/>
    </source>
</evidence>
<dbReference type="InterPro" id="IPR041698">
    <property type="entry name" value="Methyltransf_25"/>
</dbReference>
<evidence type="ECO:0000313" key="3">
    <source>
        <dbReference type="Proteomes" id="UP000215289"/>
    </source>
</evidence>
<dbReference type="PANTHER" id="PTHR43591:SF24">
    <property type="entry name" value="2-METHOXY-6-POLYPRENYL-1,4-BENZOQUINOL METHYLASE, MITOCHONDRIAL"/>
    <property type="match status" value="1"/>
</dbReference>
<dbReference type="CDD" id="cd02440">
    <property type="entry name" value="AdoMet_MTases"/>
    <property type="match status" value="1"/>
</dbReference>
<dbReference type="Proteomes" id="UP000215289">
    <property type="component" value="Unassembled WGS sequence"/>
</dbReference>
<gene>
    <name evidence="2" type="ORF">CFD26_106990</name>
</gene>
<dbReference type="InterPro" id="IPR029063">
    <property type="entry name" value="SAM-dependent_MTases_sf"/>
</dbReference>
<keyword evidence="3" id="KW-1185">Reference proteome</keyword>
<dbReference type="SUPFAM" id="SSF53335">
    <property type="entry name" value="S-adenosyl-L-methionine-dependent methyltransferases"/>
    <property type="match status" value="1"/>
</dbReference>